<comment type="subunit">
    <text evidence="7">Monomer. Binds directly to the core enzyme of the DNA-dependent RNA polymerase and to nascent RNA.</text>
</comment>
<dbReference type="PROSITE" id="PS50084">
    <property type="entry name" value="KH_TYPE_1"/>
    <property type="match status" value="1"/>
</dbReference>
<dbReference type="GO" id="GO:0031564">
    <property type="term" value="P:transcription antitermination"/>
    <property type="evidence" value="ECO:0007669"/>
    <property type="project" value="UniProtKB-UniRule"/>
</dbReference>
<protein>
    <recommendedName>
        <fullName evidence="7">Transcription termination/antitermination protein NusA</fullName>
    </recommendedName>
</protein>
<dbReference type="InterPro" id="IPR003029">
    <property type="entry name" value="S1_domain"/>
</dbReference>
<dbReference type="InterPro" id="IPR015946">
    <property type="entry name" value="KH_dom-like_a/b"/>
</dbReference>
<comment type="function">
    <text evidence="7">Participates in both transcription termination and antitermination.</text>
</comment>
<name>A0A7G1P0L9_9ACTN</name>
<evidence type="ECO:0000256" key="7">
    <source>
        <dbReference type="HAMAP-Rule" id="MF_00945"/>
    </source>
</evidence>
<feature type="region of interest" description="Disordered" evidence="8">
    <location>
        <begin position="320"/>
        <end position="380"/>
    </location>
</feature>
<dbReference type="InterPro" id="IPR004087">
    <property type="entry name" value="KH_dom"/>
</dbReference>
<evidence type="ECO:0000313" key="10">
    <source>
        <dbReference type="EMBL" id="BCL27326.1"/>
    </source>
</evidence>
<keyword evidence="1 7" id="KW-0806">Transcription termination</keyword>
<evidence type="ECO:0000313" key="11">
    <source>
        <dbReference type="Proteomes" id="UP000516444"/>
    </source>
</evidence>
<dbReference type="Gene3D" id="3.30.300.20">
    <property type="match status" value="2"/>
</dbReference>
<dbReference type="PROSITE" id="PS50126">
    <property type="entry name" value="S1"/>
    <property type="match status" value="1"/>
</dbReference>
<dbReference type="GO" id="GO:0006353">
    <property type="term" value="P:DNA-templated transcription termination"/>
    <property type="evidence" value="ECO:0007669"/>
    <property type="project" value="UniProtKB-UniRule"/>
</dbReference>
<comment type="subcellular location">
    <subcellularLocation>
        <location evidence="7">Cytoplasm</location>
    </subcellularLocation>
</comment>
<keyword evidence="6 7" id="KW-0804">Transcription</keyword>
<sequence length="380" mass="41405">MDIDMSALRGLVREKEISFDLLVEAIESALLIAYHRTEGSRRHARVKLDRETGHVTVWAKEDPADLEEGQEAREFDDTPSDFGRIAATTAKQVILQRLRDAQDDATLGEYAGREGDIVTGVVQQGRDPKNVLVDIGRLEAILPVQEQVPGESYQHGMRLRSYVVRVAKGVRGPSVTLSRTHPNLVKKLFALEVPEIADGSVEIAAIAREAGHRTKIAVRSTRSGLNAKGACIGPMGGRVRNVMAELNGEKIDIVDWSDDPADMVGNALSPARVSKVEVVDLAARSARVTVPDYQLSLAIGKEGQNARLAARLTGWRIDIRPDTEQTGERTGERADTRTDARTDARAEARAEARSGEQTGDRDGDRSNDRGGDRHGGRAGE</sequence>
<keyword evidence="2 7" id="KW-0963">Cytoplasm</keyword>
<dbReference type="Gene3D" id="3.30.1480.10">
    <property type="entry name" value="NusA, N-terminal domain"/>
    <property type="match status" value="1"/>
</dbReference>
<dbReference type="AlphaFoldDB" id="A0A7G1P0L9"/>
<evidence type="ECO:0000256" key="5">
    <source>
        <dbReference type="ARBA" id="ARBA00023015"/>
    </source>
</evidence>
<dbReference type="Pfam" id="PF26594">
    <property type="entry name" value="KH_NusA_2nd"/>
    <property type="match status" value="1"/>
</dbReference>
<dbReference type="InterPro" id="IPR012340">
    <property type="entry name" value="NA-bd_OB-fold"/>
</dbReference>
<dbReference type="FunFam" id="3.30.300.20:FF:000002">
    <property type="entry name" value="Transcription termination/antitermination protein NusA"/>
    <property type="match status" value="1"/>
</dbReference>
<dbReference type="Pfam" id="PF13184">
    <property type="entry name" value="KH_NusA_1st"/>
    <property type="match status" value="1"/>
</dbReference>
<dbReference type="EMBL" id="AP023440">
    <property type="protein sequence ID" value="BCL27326.1"/>
    <property type="molecule type" value="Genomic_DNA"/>
</dbReference>
<dbReference type="HAMAP" id="MF_00945_B">
    <property type="entry name" value="NusA_B"/>
    <property type="match status" value="1"/>
</dbReference>
<dbReference type="InterPro" id="IPR025249">
    <property type="entry name" value="TF_NusA_KH_1st"/>
</dbReference>
<evidence type="ECO:0000256" key="6">
    <source>
        <dbReference type="ARBA" id="ARBA00023163"/>
    </source>
</evidence>
<evidence type="ECO:0000256" key="4">
    <source>
        <dbReference type="ARBA" id="ARBA00022884"/>
    </source>
</evidence>
<dbReference type="SMART" id="SM00322">
    <property type="entry name" value="KH"/>
    <property type="match status" value="2"/>
</dbReference>
<dbReference type="InterPro" id="IPR013735">
    <property type="entry name" value="TF_NusA_N"/>
</dbReference>
<dbReference type="CDD" id="cd22529">
    <property type="entry name" value="KH-II_NusA_rpt2"/>
    <property type="match status" value="1"/>
</dbReference>
<dbReference type="KEGG" id="sgm:GCM10017557_21850"/>
<accession>A0A7G1P0L9</accession>
<dbReference type="SUPFAM" id="SSF54814">
    <property type="entry name" value="Prokaryotic type KH domain (KH-domain type II)"/>
    <property type="match status" value="2"/>
</dbReference>
<organism evidence="10 11">
    <name type="scientific">Streptomyces aurantiacus</name>
    <dbReference type="NCBI Taxonomy" id="47760"/>
    <lineage>
        <taxon>Bacteria</taxon>
        <taxon>Bacillati</taxon>
        <taxon>Actinomycetota</taxon>
        <taxon>Actinomycetes</taxon>
        <taxon>Kitasatosporales</taxon>
        <taxon>Streptomycetaceae</taxon>
        <taxon>Streptomyces</taxon>
        <taxon>Streptomyces aurantiacus group</taxon>
    </lineage>
</organism>
<dbReference type="Pfam" id="PF08529">
    <property type="entry name" value="NusA_N"/>
    <property type="match status" value="1"/>
</dbReference>
<gene>
    <name evidence="7 10" type="primary">nusA</name>
    <name evidence="10" type="ORF">GCM10017557_21850</name>
</gene>
<dbReference type="InterPro" id="IPR058582">
    <property type="entry name" value="KH_NusA_2nd"/>
</dbReference>
<dbReference type="InterPro" id="IPR030842">
    <property type="entry name" value="TF_NusA_bacterial"/>
</dbReference>
<dbReference type="InterPro" id="IPR010213">
    <property type="entry name" value="TF_NusA"/>
</dbReference>
<keyword evidence="3 7" id="KW-0889">Transcription antitermination</keyword>
<keyword evidence="5 7" id="KW-0805">Transcription regulation</keyword>
<evidence type="ECO:0000256" key="3">
    <source>
        <dbReference type="ARBA" id="ARBA00022814"/>
    </source>
</evidence>
<evidence type="ECO:0000256" key="8">
    <source>
        <dbReference type="SAM" id="MobiDB-lite"/>
    </source>
</evidence>
<dbReference type="Gene3D" id="2.40.50.140">
    <property type="entry name" value="Nucleic acid-binding proteins"/>
    <property type="match status" value="1"/>
</dbReference>
<dbReference type="RefSeq" id="WP_190850070.1">
    <property type="nucleotide sequence ID" value="NZ_AP023440.1"/>
</dbReference>
<dbReference type="GO" id="GO:0003700">
    <property type="term" value="F:DNA-binding transcription factor activity"/>
    <property type="evidence" value="ECO:0007669"/>
    <property type="project" value="InterPro"/>
</dbReference>
<feature type="domain" description="S1 motif" evidence="9">
    <location>
        <begin position="115"/>
        <end position="180"/>
    </location>
</feature>
<dbReference type="InterPro" id="IPR009019">
    <property type="entry name" value="KH_sf_prok-type"/>
</dbReference>
<dbReference type="CDD" id="cd04455">
    <property type="entry name" value="S1_NusA"/>
    <property type="match status" value="1"/>
</dbReference>
<dbReference type="GO" id="GO:0005829">
    <property type="term" value="C:cytosol"/>
    <property type="evidence" value="ECO:0007669"/>
    <property type="project" value="TreeGrafter"/>
</dbReference>
<keyword evidence="11" id="KW-1185">Reference proteome</keyword>
<dbReference type="InterPro" id="IPR036555">
    <property type="entry name" value="NusA_N_sf"/>
</dbReference>
<dbReference type="FunFam" id="2.40.50.140:FF:000098">
    <property type="entry name" value="Transcription termination/antitermination protein NusA"/>
    <property type="match status" value="1"/>
</dbReference>
<evidence type="ECO:0000256" key="1">
    <source>
        <dbReference type="ARBA" id="ARBA00022472"/>
    </source>
</evidence>
<dbReference type="Proteomes" id="UP000516444">
    <property type="component" value="Chromosome"/>
</dbReference>
<reference evidence="10 11" key="1">
    <citation type="journal article" date="2014" name="Int. J. Syst. Evol. Microbiol.">
        <title>Complete genome sequence of Corynebacterium casei LMG S-19264T (=DSM 44701T), isolated from a smear-ripened cheese.</title>
        <authorList>
            <consortium name="US DOE Joint Genome Institute (JGI-PGF)"/>
            <person name="Walter F."/>
            <person name="Albersmeier A."/>
            <person name="Kalinowski J."/>
            <person name="Ruckert C."/>
        </authorList>
    </citation>
    <scope>NUCLEOTIDE SEQUENCE [LARGE SCALE GENOMIC DNA]</scope>
    <source>
        <strain evidence="10 11">JCM 4677</strain>
    </source>
</reference>
<dbReference type="FunFam" id="3.30.300.20:FF:000005">
    <property type="entry name" value="Transcription termination/antitermination protein NusA"/>
    <property type="match status" value="1"/>
</dbReference>
<dbReference type="SUPFAM" id="SSF50249">
    <property type="entry name" value="Nucleic acid-binding proteins"/>
    <property type="match status" value="1"/>
</dbReference>
<dbReference type="PANTHER" id="PTHR22648">
    <property type="entry name" value="TRANSCRIPTION TERMINATION FACTOR NUSA"/>
    <property type="match status" value="1"/>
</dbReference>
<keyword evidence="4 7" id="KW-0694">RNA-binding</keyword>
<proteinExistence type="inferred from homology"/>
<dbReference type="SMART" id="SM00316">
    <property type="entry name" value="S1"/>
    <property type="match status" value="1"/>
</dbReference>
<dbReference type="PANTHER" id="PTHR22648:SF0">
    <property type="entry name" value="TRANSCRIPTION TERMINATION_ANTITERMINATION PROTEIN NUSA"/>
    <property type="match status" value="1"/>
</dbReference>
<dbReference type="NCBIfam" id="TIGR01953">
    <property type="entry name" value="NusA"/>
    <property type="match status" value="1"/>
</dbReference>
<dbReference type="CDD" id="cd02134">
    <property type="entry name" value="KH-II_NusA_rpt1"/>
    <property type="match status" value="1"/>
</dbReference>
<evidence type="ECO:0000259" key="9">
    <source>
        <dbReference type="PROSITE" id="PS50126"/>
    </source>
</evidence>
<dbReference type="GO" id="GO:0003723">
    <property type="term" value="F:RNA binding"/>
    <property type="evidence" value="ECO:0007669"/>
    <property type="project" value="UniProtKB-UniRule"/>
</dbReference>
<comment type="similarity">
    <text evidence="7">Belongs to the NusA family.</text>
</comment>
<evidence type="ECO:0000256" key="2">
    <source>
        <dbReference type="ARBA" id="ARBA00022490"/>
    </source>
</evidence>
<dbReference type="SUPFAM" id="SSF69705">
    <property type="entry name" value="Transcription factor NusA, N-terminal domain"/>
    <property type="match status" value="1"/>
</dbReference>